<evidence type="ECO:0000313" key="3">
    <source>
        <dbReference type="Proteomes" id="UP000479710"/>
    </source>
</evidence>
<name>A0A6G1C5I1_9ORYZ</name>
<dbReference type="Proteomes" id="UP000479710">
    <property type="component" value="Unassembled WGS sequence"/>
</dbReference>
<feature type="compositionally biased region" description="Low complexity" evidence="1">
    <location>
        <begin position="7"/>
        <end position="22"/>
    </location>
</feature>
<comment type="caution">
    <text evidence="2">The sequence shown here is derived from an EMBL/GenBank/DDBJ whole genome shotgun (WGS) entry which is preliminary data.</text>
</comment>
<gene>
    <name evidence="2" type="ORF">E2562_012440</name>
</gene>
<dbReference type="EMBL" id="SPHZ02000010">
    <property type="protein sequence ID" value="KAF0895432.1"/>
    <property type="molecule type" value="Genomic_DNA"/>
</dbReference>
<proteinExistence type="predicted"/>
<accession>A0A6G1C5I1</accession>
<keyword evidence="3" id="KW-1185">Reference proteome</keyword>
<evidence type="ECO:0000313" key="2">
    <source>
        <dbReference type="EMBL" id="KAF0895432.1"/>
    </source>
</evidence>
<reference evidence="2 3" key="1">
    <citation type="submission" date="2019-11" db="EMBL/GenBank/DDBJ databases">
        <title>Whole genome sequence of Oryza granulata.</title>
        <authorList>
            <person name="Li W."/>
        </authorList>
    </citation>
    <scope>NUCLEOTIDE SEQUENCE [LARGE SCALE GENOMIC DNA]</scope>
    <source>
        <strain evidence="3">cv. Menghai</strain>
        <tissue evidence="2">Leaf</tissue>
    </source>
</reference>
<protein>
    <submittedName>
        <fullName evidence="2">Uncharacterized protein</fullName>
    </submittedName>
</protein>
<dbReference type="AlphaFoldDB" id="A0A6G1C5I1"/>
<evidence type="ECO:0000256" key="1">
    <source>
        <dbReference type="SAM" id="MobiDB-lite"/>
    </source>
</evidence>
<feature type="region of interest" description="Disordered" evidence="1">
    <location>
        <begin position="1"/>
        <end position="22"/>
    </location>
</feature>
<sequence>MARRRGASGPRRAVPQQQPLVQQLSEEQCMPWRGGGMGAATSPVEAVPVTPVIAAPGVRNELEVFL</sequence>
<organism evidence="2 3">
    <name type="scientific">Oryza meyeriana var. granulata</name>
    <dbReference type="NCBI Taxonomy" id="110450"/>
    <lineage>
        <taxon>Eukaryota</taxon>
        <taxon>Viridiplantae</taxon>
        <taxon>Streptophyta</taxon>
        <taxon>Embryophyta</taxon>
        <taxon>Tracheophyta</taxon>
        <taxon>Spermatophyta</taxon>
        <taxon>Magnoliopsida</taxon>
        <taxon>Liliopsida</taxon>
        <taxon>Poales</taxon>
        <taxon>Poaceae</taxon>
        <taxon>BOP clade</taxon>
        <taxon>Oryzoideae</taxon>
        <taxon>Oryzeae</taxon>
        <taxon>Oryzinae</taxon>
        <taxon>Oryza</taxon>
        <taxon>Oryza meyeriana</taxon>
    </lineage>
</organism>